<evidence type="ECO:0000256" key="2">
    <source>
        <dbReference type="SAM" id="SignalP"/>
    </source>
</evidence>
<feature type="transmembrane region" description="Helical" evidence="1">
    <location>
        <begin position="114"/>
        <end position="133"/>
    </location>
</feature>
<keyword evidence="1" id="KW-1133">Transmembrane helix</keyword>
<dbReference type="Pfam" id="PF00685">
    <property type="entry name" value="Sulfotransfer_1"/>
    <property type="match status" value="1"/>
</dbReference>
<dbReference type="InterPro" id="IPR027417">
    <property type="entry name" value="P-loop_NTPase"/>
</dbReference>
<feature type="chain" id="PRO_5031325787" description="Sulfotransferase domain-containing protein" evidence="2">
    <location>
        <begin position="23"/>
        <end position="510"/>
    </location>
</feature>
<evidence type="ECO:0000256" key="1">
    <source>
        <dbReference type="SAM" id="Phobius"/>
    </source>
</evidence>
<protein>
    <recommendedName>
        <fullName evidence="3">Sulfotransferase domain-containing protein</fullName>
    </recommendedName>
</protein>
<sequence length="510" mass="59163">MKLCPMIPSLFQNLILAWIASSYHLQPSSVSLFDPLRGRSDGANPSAWDRVVLSGLRVGGESQTHYPFNQPYLQNDIRSERQAHSLSNRTYLQSENGRWGGIEALSRRFNKYRIALFFSVCLLMILLSIHLGVTKSPLERVPLAEISRTIQSWSDNVLDYGFGDNYTSEIDEVIAEQRLMLAEEMDGYSFPRGLFNISARSLQDLVPELGGRPVRNLIITTWRSGSTFMGDVLNSHPGNYYHYEPLLDYDIVQIRGEPLAFVAINAIKSLLDCNYTNLDHYLNYGKDHIWLFMHNTRLWEQCQKHPNICWSPEFLNPFCRLFPFQSMKIVRLRLRLLEDILNDTRINVRILLLVRDPRGTLQSRKHRKWCPGNPDCIDPLRLCADLVADYSAAIQFTKKYPGRFRAMRYEDLSVEPFKGVQDLFEFFGLDFHPSVQLFLETHTKVNVGGASSTYRNSKSAPFHWRQDLTHMEVRAIQRVCRPAMDYWGYRLTFNHSHQHEFNPLGEFNLE</sequence>
<dbReference type="PANTHER" id="PTHR10704:SF44">
    <property type="entry name" value="LD35051P-RELATED"/>
    <property type="match status" value="1"/>
</dbReference>
<feature type="domain" description="Sulfotransferase" evidence="3">
    <location>
        <begin position="217"/>
        <end position="487"/>
    </location>
</feature>
<dbReference type="AlphaFoldDB" id="A0A7R9D3I6"/>
<accession>A0A7R9D3I6</accession>
<evidence type="ECO:0000259" key="3">
    <source>
        <dbReference type="Pfam" id="PF00685"/>
    </source>
</evidence>
<keyword evidence="1" id="KW-0472">Membrane</keyword>
<feature type="signal peptide" evidence="2">
    <location>
        <begin position="1"/>
        <end position="22"/>
    </location>
</feature>
<keyword evidence="1" id="KW-0812">Transmembrane</keyword>
<dbReference type="PANTHER" id="PTHR10704">
    <property type="entry name" value="CARBOHYDRATE SULFOTRANSFERASE"/>
    <property type="match status" value="1"/>
</dbReference>
<dbReference type="GO" id="GO:0006044">
    <property type="term" value="P:N-acetylglucosamine metabolic process"/>
    <property type="evidence" value="ECO:0007669"/>
    <property type="project" value="TreeGrafter"/>
</dbReference>
<evidence type="ECO:0000313" key="4">
    <source>
        <dbReference type="EMBL" id="CAD7407425.1"/>
    </source>
</evidence>
<name>A0A7R9D3I6_TIMCR</name>
<dbReference type="EMBL" id="OC320169">
    <property type="protein sequence ID" value="CAD7407425.1"/>
    <property type="molecule type" value="Genomic_DNA"/>
</dbReference>
<dbReference type="InterPro" id="IPR000863">
    <property type="entry name" value="Sulfotransferase_dom"/>
</dbReference>
<dbReference type="InterPro" id="IPR051135">
    <property type="entry name" value="Gal/GlcNAc/GalNAc_ST"/>
</dbReference>
<dbReference type="GO" id="GO:0001517">
    <property type="term" value="F:N-acetylglucosamine 6-O-sulfotransferase activity"/>
    <property type="evidence" value="ECO:0007669"/>
    <property type="project" value="TreeGrafter"/>
</dbReference>
<dbReference type="SUPFAM" id="SSF52540">
    <property type="entry name" value="P-loop containing nucleoside triphosphate hydrolases"/>
    <property type="match status" value="1"/>
</dbReference>
<reference evidence="4" key="1">
    <citation type="submission" date="2020-11" db="EMBL/GenBank/DDBJ databases">
        <authorList>
            <person name="Tran Van P."/>
        </authorList>
    </citation>
    <scope>NUCLEOTIDE SEQUENCE</scope>
</reference>
<organism evidence="4">
    <name type="scientific">Timema cristinae</name>
    <name type="common">Walking stick</name>
    <dbReference type="NCBI Taxonomy" id="61476"/>
    <lineage>
        <taxon>Eukaryota</taxon>
        <taxon>Metazoa</taxon>
        <taxon>Ecdysozoa</taxon>
        <taxon>Arthropoda</taxon>
        <taxon>Hexapoda</taxon>
        <taxon>Insecta</taxon>
        <taxon>Pterygota</taxon>
        <taxon>Neoptera</taxon>
        <taxon>Polyneoptera</taxon>
        <taxon>Phasmatodea</taxon>
        <taxon>Timematodea</taxon>
        <taxon>Timematoidea</taxon>
        <taxon>Timematidae</taxon>
        <taxon>Timema</taxon>
    </lineage>
</organism>
<dbReference type="Gene3D" id="3.40.50.300">
    <property type="entry name" value="P-loop containing nucleotide triphosphate hydrolases"/>
    <property type="match status" value="1"/>
</dbReference>
<dbReference type="GO" id="GO:0006790">
    <property type="term" value="P:sulfur compound metabolic process"/>
    <property type="evidence" value="ECO:0007669"/>
    <property type="project" value="TreeGrafter"/>
</dbReference>
<gene>
    <name evidence="4" type="ORF">TCEB3V08_LOCUS9026</name>
</gene>
<proteinExistence type="predicted"/>
<keyword evidence="2" id="KW-0732">Signal</keyword>
<dbReference type="FunFam" id="3.40.50.300:FF:001931">
    <property type="entry name" value="Blast:Carbohydrate sulfotransferase 4"/>
    <property type="match status" value="1"/>
</dbReference>